<keyword evidence="2" id="KW-0408">Iron</keyword>
<dbReference type="Pfam" id="PF02678">
    <property type="entry name" value="Pirin"/>
    <property type="match status" value="1"/>
</dbReference>
<evidence type="ECO:0000256" key="1">
    <source>
        <dbReference type="ARBA" id="ARBA00008416"/>
    </source>
</evidence>
<dbReference type="PIRSF" id="PIRSF006232">
    <property type="entry name" value="Pirin"/>
    <property type="match status" value="1"/>
</dbReference>
<feature type="domain" description="Pirin N-terminal" evidence="5">
    <location>
        <begin position="17"/>
        <end position="120"/>
    </location>
</feature>
<dbReference type="Gene3D" id="2.60.120.10">
    <property type="entry name" value="Jelly Rolls"/>
    <property type="match status" value="2"/>
</dbReference>
<evidence type="ECO:0000256" key="2">
    <source>
        <dbReference type="PIRSR" id="PIRSR006232-1"/>
    </source>
</evidence>
<dbReference type="RefSeq" id="WP_039607944.1">
    <property type="nucleotide sequence ID" value="NZ_JWIC01000003.1"/>
</dbReference>
<dbReference type="InterPro" id="IPR008778">
    <property type="entry name" value="Pirin_C_dom"/>
</dbReference>
<evidence type="ECO:0000256" key="3">
    <source>
        <dbReference type="RuleBase" id="RU003457"/>
    </source>
</evidence>
<name>A0A0C1QHC9_9GAMM</name>
<evidence type="ECO:0000313" key="7">
    <source>
        <dbReference type="EMBL" id="KID58775.1"/>
    </source>
</evidence>
<organism evidence="7 8">
    <name type="scientific">Pseudoalteromonas luteoviolacea</name>
    <dbReference type="NCBI Taxonomy" id="43657"/>
    <lineage>
        <taxon>Bacteria</taxon>
        <taxon>Pseudomonadati</taxon>
        <taxon>Pseudomonadota</taxon>
        <taxon>Gammaproteobacteria</taxon>
        <taxon>Alteromonadales</taxon>
        <taxon>Pseudoalteromonadaceae</taxon>
        <taxon>Pseudoalteromonas</taxon>
    </lineage>
</organism>
<dbReference type="InterPro" id="IPR003829">
    <property type="entry name" value="Pirin_N_dom"/>
</dbReference>
<dbReference type="InterPro" id="IPR014710">
    <property type="entry name" value="RmlC-like_jellyroll"/>
</dbReference>
<keyword evidence="2" id="KW-0479">Metal-binding</keyword>
<evidence type="ECO:0000259" key="5">
    <source>
        <dbReference type="Pfam" id="PF02678"/>
    </source>
</evidence>
<reference evidence="7 8" key="1">
    <citation type="submission" date="2014-12" db="EMBL/GenBank/DDBJ databases">
        <title>Draft Genome Sequence of Pseudoalteromonas luteoviolacea HI1.</title>
        <authorList>
            <person name="Asahina A.Y."/>
            <person name="Hadfield M.G."/>
        </authorList>
    </citation>
    <scope>NUCLEOTIDE SEQUENCE [LARGE SCALE GENOMIC DNA]</scope>
    <source>
        <strain evidence="7 8">HI1</strain>
    </source>
</reference>
<feature type="binding site" evidence="2">
    <location>
        <position position="54"/>
    </location>
    <ligand>
        <name>Fe cation</name>
        <dbReference type="ChEBI" id="CHEBI:24875"/>
    </ligand>
</feature>
<feature type="binding site" evidence="2">
    <location>
        <position position="56"/>
    </location>
    <ligand>
        <name>Fe cation</name>
        <dbReference type="ChEBI" id="CHEBI:24875"/>
    </ligand>
</feature>
<evidence type="ECO:0000259" key="6">
    <source>
        <dbReference type="Pfam" id="PF05726"/>
    </source>
</evidence>
<dbReference type="Pfam" id="PF05726">
    <property type="entry name" value="Pirin_C"/>
    <property type="match status" value="1"/>
</dbReference>
<comment type="caution">
    <text evidence="7">The sequence shown here is derived from an EMBL/GenBank/DDBJ whole genome shotgun (WGS) entry which is preliminary data.</text>
</comment>
<dbReference type="EMBL" id="JWIC01000003">
    <property type="protein sequence ID" value="KID58775.1"/>
    <property type="molecule type" value="Genomic_DNA"/>
</dbReference>
<evidence type="ECO:0000256" key="4">
    <source>
        <dbReference type="SAM" id="MobiDB-lite"/>
    </source>
</evidence>
<proteinExistence type="inferred from homology"/>
<feature type="binding site" evidence="2">
    <location>
        <position position="98"/>
    </location>
    <ligand>
        <name>Fe cation</name>
        <dbReference type="ChEBI" id="CHEBI:24875"/>
    </ligand>
</feature>
<feature type="domain" description="Pirin C-terminal" evidence="6">
    <location>
        <begin position="175"/>
        <end position="270"/>
    </location>
</feature>
<dbReference type="Proteomes" id="UP000031327">
    <property type="component" value="Unassembled WGS sequence"/>
</dbReference>
<feature type="region of interest" description="Disordered" evidence="4">
    <location>
        <begin position="267"/>
        <end position="294"/>
    </location>
</feature>
<dbReference type="SUPFAM" id="SSF51182">
    <property type="entry name" value="RmlC-like cupins"/>
    <property type="match status" value="1"/>
</dbReference>
<dbReference type="InterPro" id="IPR011051">
    <property type="entry name" value="RmlC_Cupin_sf"/>
</dbReference>
<evidence type="ECO:0000313" key="8">
    <source>
        <dbReference type="Proteomes" id="UP000031327"/>
    </source>
</evidence>
<dbReference type="InterPro" id="IPR012093">
    <property type="entry name" value="Pirin"/>
</dbReference>
<comment type="similarity">
    <text evidence="1 3">Belongs to the pirin family.</text>
</comment>
<comment type="cofactor">
    <cofactor evidence="2">
        <name>Fe cation</name>
        <dbReference type="ChEBI" id="CHEBI:24875"/>
    </cofactor>
    <text evidence="2">Binds 1 Fe cation per subunit.</text>
</comment>
<dbReference type="PANTHER" id="PTHR13903:SF8">
    <property type="entry name" value="PIRIN"/>
    <property type="match status" value="1"/>
</dbReference>
<dbReference type="CDD" id="cd02909">
    <property type="entry name" value="cupin_pirin_N"/>
    <property type="match status" value="1"/>
</dbReference>
<protein>
    <submittedName>
        <fullName evidence="7">Pirin</fullName>
    </submittedName>
</protein>
<dbReference type="AlphaFoldDB" id="A0A0C1QHC9"/>
<gene>
    <name evidence="7" type="ORF">JF50_02625</name>
</gene>
<feature type="binding site" evidence="2">
    <location>
        <position position="100"/>
    </location>
    <ligand>
        <name>Fe cation</name>
        <dbReference type="ChEBI" id="CHEBI:24875"/>
    </ligand>
</feature>
<sequence>MAQILNATTHDIGGLTVNRLLPHMKKRMVGPFIFFDHMGPTHFPAGQGIEVQPHPHIGLSTLTYLFEGRILHRDSLGNKLEIAPGDVNWMTAGSGIVHSERESFEVRGGAHAINGLQSWIALPEQYSDIDPSFEHIGRHDLPQITHNGVMTRVIAGEAYGLKSPITTYSEMFYVDVISPIQRTITVPNPDQETALYVIFGEVTISGASYSPGQLVLLEQQDTHITTTKDARLILLGGDKWENVPYIHWNFVSFSKARIEQAKQDWREGNFPSIPDDDREFVPLPTGKPKAQPLR</sequence>
<dbReference type="PANTHER" id="PTHR13903">
    <property type="entry name" value="PIRIN-RELATED"/>
    <property type="match status" value="1"/>
</dbReference>
<dbReference type="GO" id="GO:0046872">
    <property type="term" value="F:metal ion binding"/>
    <property type="evidence" value="ECO:0007669"/>
    <property type="project" value="UniProtKB-KW"/>
</dbReference>
<accession>A0A0C1QHC9</accession>